<evidence type="ECO:0000313" key="3">
    <source>
        <dbReference type="Proteomes" id="UP001497453"/>
    </source>
</evidence>
<feature type="compositionally biased region" description="Basic and acidic residues" evidence="1">
    <location>
        <begin position="95"/>
        <end position="104"/>
    </location>
</feature>
<sequence>MAPVANTPPIDYPSNQSKIPQAVNPDRKTISPEEYDQKCIQRKMETLRLNPPRVPTDALIPQWVLDGTTYPDLKEAFGKDKVNRRTVREKLLQEVKAGKQKAVEEPSNDSAGLPPPSDAAVMASPKFSRRPEETSPPAGDIALLKSFNETPNGRRIKRHQRKDSDKSALEEYLPRDKRVTFIPYEEPPPAASGSDKRVQDIPELWSN</sequence>
<gene>
    <name evidence="2" type="ORF">GFSPODELE1_LOCUS11205</name>
</gene>
<reference evidence="3" key="1">
    <citation type="submission" date="2024-04" db="EMBL/GenBank/DDBJ databases">
        <authorList>
            <person name="Shaw F."/>
            <person name="Minotto A."/>
        </authorList>
    </citation>
    <scope>NUCLEOTIDE SEQUENCE [LARGE SCALE GENOMIC DNA]</scope>
</reference>
<proteinExistence type="predicted"/>
<evidence type="ECO:0000256" key="1">
    <source>
        <dbReference type="SAM" id="MobiDB-lite"/>
    </source>
</evidence>
<feature type="region of interest" description="Disordered" evidence="1">
    <location>
        <begin position="1"/>
        <end position="32"/>
    </location>
</feature>
<protein>
    <submittedName>
        <fullName evidence="2">Uncharacterized protein</fullName>
    </submittedName>
</protein>
<keyword evidence="3" id="KW-1185">Reference proteome</keyword>
<dbReference type="EMBL" id="OZ037952">
    <property type="protein sequence ID" value="CAL1717392.1"/>
    <property type="molecule type" value="Genomic_DNA"/>
</dbReference>
<dbReference type="Proteomes" id="UP001497453">
    <property type="component" value="Chromosome 9"/>
</dbReference>
<evidence type="ECO:0000313" key="2">
    <source>
        <dbReference type="EMBL" id="CAL1717392.1"/>
    </source>
</evidence>
<feature type="region of interest" description="Disordered" evidence="1">
    <location>
        <begin position="95"/>
        <end position="207"/>
    </location>
</feature>
<accession>A0ABP1EBK1</accession>
<feature type="compositionally biased region" description="Basic and acidic residues" evidence="1">
    <location>
        <begin position="162"/>
        <end position="179"/>
    </location>
</feature>
<name>A0ABP1EBK1_9APHY</name>
<organism evidence="2 3">
    <name type="scientific">Somion occarium</name>
    <dbReference type="NCBI Taxonomy" id="3059160"/>
    <lineage>
        <taxon>Eukaryota</taxon>
        <taxon>Fungi</taxon>
        <taxon>Dikarya</taxon>
        <taxon>Basidiomycota</taxon>
        <taxon>Agaricomycotina</taxon>
        <taxon>Agaricomycetes</taxon>
        <taxon>Polyporales</taxon>
        <taxon>Cerrenaceae</taxon>
        <taxon>Somion</taxon>
    </lineage>
</organism>